<dbReference type="RefSeq" id="XP_069209392.1">
    <property type="nucleotide sequence ID" value="XM_069351974.1"/>
</dbReference>
<accession>A0ABR3Q3X8</accession>
<dbReference type="Proteomes" id="UP001565368">
    <property type="component" value="Unassembled WGS sequence"/>
</dbReference>
<dbReference type="Pfam" id="PF00026">
    <property type="entry name" value="Asp"/>
    <property type="match status" value="1"/>
</dbReference>
<dbReference type="SUPFAM" id="SSF50630">
    <property type="entry name" value="Acid proteases"/>
    <property type="match status" value="1"/>
</dbReference>
<sequence>MLLSLASAALLAASASTAAAADTILLTHNARSPRYDPDPAVRFAWAQRQVLAGRAKYARFASEGEQEVLRREMEERDDTEAFQRRAVGSAQINNWGRDTQYTAKISVGTPAQQFDVVVDTGSGDLWLLTACTNATECGGIPLYDTGKSSSFQKNGSTYSIQYGMGSSSGVWGSDTVTFAGATRSEQLLGLVDKTDAWNNAGTDIAGLIGMGWTATGTGPVPFWENLAPTWSDKQFGIWLARETQTLDASTPVGQPPQQLVDNGGSITLGGVDTSLFQGDLNYVSLPTGVQEQTYWQVPLDGMVAFGQKINTDASSGFLNTQESKSLAVIDTGTTLMYVPTAIADQFWQSVPGAISYGGMNFYPCDTIPDFGLGFTFGGVTYYVSATDLVASTYSATDLEAALGGRLGGNAKRWCQGSIVGQSSHEGTPPFLIGDAFIKNVYTAYRYDPPAIGFALLSSKANNTFGANGAANTGSGGGAAPTDSASSSSGSGSSSSGSGSGSSSAATKVQACSALVLGAALTALVSAL</sequence>
<proteinExistence type="inferred from homology"/>
<evidence type="ECO:0000256" key="3">
    <source>
        <dbReference type="RuleBase" id="RU000454"/>
    </source>
</evidence>
<evidence type="ECO:0000256" key="1">
    <source>
        <dbReference type="ARBA" id="ARBA00007447"/>
    </source>
</evidence>
<dbReference type="CDD" id="cd05471">
    <property type="entry name" value="pepsin_like"/>
    <property type="match status" value="1"/>
</dbReference>
<dbReference type="GeneID" id="95984474"/>
<keyword evidence="3" id="KW-0645">Protease</keyword>
<evidence type="ECO:0000256" key="2">
    <source>
        <dbReference type="ARBA" id="ARBA00022750"/>
    </source>
</evidence>
<dbReference type="InterPro" id="IPR021109">
    <property type="entry name" value="Peptidase_aspartic_dom_sf"/>
</dbReference>
<dbReference type="PANTHER" id="PTHR47966:SF6">
    <property type="entry name" value="PEPTIDASE A1 DOMAIN-CONTAINING PROTEIN"/>
    <property type="match status" value="1"/>
</dbReference>
<evidence type="ECO:0000256" key="4">
    <source>
        <dbReference type="SAM" id="MobiDB-lite"/>
    </source>
</evidence>
<feature type="compositionally biased region" description="Low complexity" evidence="4">
    <location>
        <begin position="479"/>
        <end position="503"/>
    </location>
</feature>
<comment type="similarity">
    <text evidence="1 3">Belongs to the peptidase A1 family.</text>
</comment>
<feature type="region of interest" description="Disordered" evidence="4">
    <location>
        <begin position="471"/>
        <end position="503"/>
    </location>
</feature>
<evidence type="ECO:0000313" key="7">
    <source>
        <dbReference type="EMBL" id="KAL1409448.1"/>
    </source>
</evidence>
<gene>
    <name evidence="7" type="ORF">Q8F55_003431</name>
</gene>
<dbReference type="InterPro" id="IPR001461">
    <property type="entry name" value="Aspartic_peptidase_A1"/>
</dbReference>
<reference evidence="7 8" key="1">
    <citation type="submission" date="2023-08" db="EMBL/GenBank/DDBJ databases">
        <title>Annotated Genome Sequence of Vanrija albida AlHP1.</title>
        <authorList>
            <person name="Herzog R."/>
        </authorList>
    </citation>
    <scope>NUCLEOTIDE SEQUENCE [LARGE SCALE GENOMIC DNA]</scope>
    <source>
        <strain evidence="7 8">AlHP1</strain>
    </source>
</reference>
<dbReference type="PRINTS" id="PR00792">
    <property type="entry name" value="PEPSIN"/>
</dbReference>
<evidence type="ECO:0000313" key="8">
    <source>
        <dbReference type="Proteomes" id="UP001565368"/>
    </source>
</evidence>
<feature type="signal peptide" evidence="5">
    <location>
        <begin position="1"/>
        <end position="20"/>
    </location>
</feature>
<organism evidence="7 8">
    <name type="scientific">Vanrija albida</name>
    <dbReference type="NCBI Taxonomy" id="181172"/>
    <lineage>
        <taxon>Eukaryota</taxon>
        <taxon>Fungi</taxon>
        <taxon>Dikarya</taxon>
        <taxon>Basidiomycota</taxon>
        <taxon>Agaricomycotina</taxon>
        <taxon>Tremellomycetes</taxon>
        <taxon>Trichosporonales</taxon>
        <taxon>Trichosporonaceae</taxon>
        <taxon>Vanrija</taxon>
    </lineage>
</organism>
<dbReference type="InterPro" id="IPR033121">
    <property type="entry name" value="PEPTIDASE_A1"/>
</dbReference>
<protein>
    <recommendedName>
        <fullName evidence="6">Peptidase A1 domain-containing protein</fullName>
    </recommendedName>
</protein>
<dbReference type="PROSITE" id="PS00141">
    <property type="entry name" value="ASP_PROTEASE"/>
    <property type="match status" value="1"/>
</dbReference>
<keyword evidence="3" id="KW-0378">Hydrolase</keyword>
<keyword evidence="8" id="KW-1185">Reference proteome</keyword>
<name>A0ABR3Q3X8_9TREE</name>
<keyword evidence="2 3" id="KW-0064">Aspartyl protease</keyword>
<keyword evidence="5" id="KW-0732">Signal</keyword>
<feature type="domain" description="Peptidase A1" evidence="6">
    <location>
        <begin position="101"/>
        <end position="454"/>
    </location>
</feature>
<evidence type="ECO:0000259" key="6">
    <source>
        <dbReference type="PROSITE" id="PS51767"/>
    </source>
</evidence>
<dbReference type="InterPro" id="IPR001969">
    <property type="entry name" value="Aspartic_peptidase_AS"/>
</dbReference>
<dbReference type="PROSITE" id="PS51767">
    <property type="entry name" value="PEPTIDASE_A1"/>
    <property type="match status" value="1"/>
</dbReference>
<dbReference type="PANTHER" id="PTHR47966">
    <property type="entry name" value="BETA-SITE APP-CLEAVING ENZYME, ISOFORM A-RELATED"/>
    <property type="match status" value="1"/>
</dbReference>
<comment type="caution">
    <text evidence="7">The sequence shown here is derived from an EMBL/GenBank/DDBJ whole genome shotgun (WGS) entry which is preliminary data.</text>
</comment>
<evidence type="ECO:0000256" key="5">
    <source>
        <dbReference type="SAM" id="SignalP"/>
    </source>
</evidence>
<feature type="chain" id="PRO_5045988225" description="Peptidase A1 domain-containing protein" evidence="5">
    <location>
        <begin position="21"/>
        <end position="527"/>
    </location>
</feature>
<dbReference type="Gene3D" id="2.40.70.10">
    <property type="entry name" value="Acid Proteases"/>
    <property type="match status" value="2"/>
</dbReference>
<dbReference type="InterPro" id="IPR034164">
    <property type="entry name" value="Pepsin-like_dom"/>
</dbReference>
<dbReference type="EMBL" id="JBBXJM010000003">
    <property type="protein sequence ID" value="KAL1409448.1"/>
    <property type="molecule type" value="Genomic_DNA"/>
</dbReference>